<feature type="non-terminal residue" evidence="1">
    <location>
        <position position="1"/>
    </location>
</feature>
<dbReference type="AlphaFoldDB" id="X0TM41"/>
<sequence>GQQPDPNTGRTPLQLFMDGRAQAAYDRQVYELWSDITSGGQIGSQIVRDARIRARLTGQKIEKLLTPADYTKIGRWVAQQLKGREVWVVLMPSAAYTNSRKASYHFVKGLEHNPNWPLVFYNNKQKIFVNARTPQGKKLFNGISNGKTLYPDDFSKNLTLAHNLFLFAGNDKTKRKQALDFAIKAFESNRSQAPIREIIYVAGRFP</sequence>
<comment type="caution">
    <text evidence="1">The sequence shown here is derived from an EMBL/GenBank/DDBJ whole genome shotgun (WGS) entry which is preliminary data.</text>
</comment>
<evidence type="ECO:0000313" key="1">
    <source>
        <dbReference type="EMBL" id="GAF88331.1"/>
    </source>
</evidence>
<gene>
    <name evidence="1" type="ORF">S01H1_22372</name>
</gene>
<organism evidence="1">
    <name type="scientific">marine sediment metagenome</name>
    <dbReference type="NCBI Taxonomy" id="412755"/>
    <lineage>
        <taxon>unclassified sequences</taxon>
        <taxon>metagenomes</taxon>
        <taxon>ecological metagenomes</taxon>
    </lineage>
</organism>
<accession>X0TM41</accession>
<dbReference type="EMBL" id="BARS01012613">
    <property type="protein sequence ID" value="GAF88331.1"/>
    <property type="molecule type" value="Genomic_DNA"/>
</dbReference>
<proteinExistence type="predicted"/>
<reference evidence="1" key="1">
    <citation type="journal article" date="2014" name="Front. Microbiol.">
        <title>High frequency of phylogenetically diverse reductive dehalogenase-homologous genes in deep subseafloor sedimentary metagenomes.</title>
        <authorList>
            <person name="Kawai M."/>
            <person name="Futagami T."/>
            <person name="Toyoda A."/>
            <person name="Takaki Y."/>
            <person name="Nishi S."/>
            <person name="Hori S."/>
            <person name="Arai W."/>
            <person name="Tsubouchi T."/>
            <person name="Morono Y."/>
            <person name="Uchiyama I."/>
            <person name="Ito T."/>
            <person name="Fujiyama A."/>
            <person name="Inagaki F."/>
            <person name="Takami H."/>
        </authorList>
    </citation>
    <scope>NUCLEOTIDE SEQUENCE</scope>
    <source>
        <strain evidence="1">Expedition CK06-06</strain>
    </source>
</reference>
<protein>
    <submittedName>
        <fullName evidence="1">Uncharacterized protein</fullName>
    </submittedName>
</protein>
<feature type="non-terminal residue" evidence="1">
    <location>
        <position position="206"/>
    </location>
</feature>
<name>X0TM41_9ZZZZ</name>